<dbReference type="SUPFAM" id="SSF48208">
    <property type="entry name" value="Six-hairpin glycosidases"/>
    <property type="match status" value="1"/>
</dbReference>
<evidence type="ECO:0000313" key="1">
    <source>
        <dbReference type="EMBL" id="QXQ12482.1"/>
    </source>
</evidence>
<reference evidence="1" key="1">
    <citation type="submission" date="2021-07" db="EMBL/GenBank/DDBJ databases">
        <title>Candidatus Kaistella beijingensis sp. nov. isolated from a municipal wastewater treatment plant is involved in sludge foaming.</title>
        <authorList>
            <person name="Song Y."/>
            <person name="Liu S.-J."/>
        </authorList>
    </citation>
    <scope>NUCLEOTIDE SEQUENCE</scope>
    <source>
        <strain evidence="1">DSM 43998</strain>
    </source>
</reference>
<dbReference type="InterPro" id="IPR012341">
    <property type="entry name" value="6hp_glycosidase-like_sf"/>
</dbReference>
<evidence type="ECO:0000313" key="2">
    <source>
        <dbReference type="Proteomes" id="UP000887023"/>
    </source>
</evidence>
<keyword evidence="2" id="KW-1185">Reference proteome</keyword>
<dbReference type="EMBL" id="CP079105">
    <property type="protein sequence ID" value="QXQ12482.1"/>
    <property type="molecule type" value="Genomic_DNA"/>
</dbReference>
<dbReference type="InterPro" id="IPR008928">
    <property type="entry name" value="6-hairpin_glycosidase_sf"/>
</dbReference>
<dbReference type="Proteomes" id="UP000887023">
    <property type="component" value="Chromosome"/>
</dbReference>
<sequence length="331" mass="35741">MLTAAALRQTGSAIAVTQEPSGAIPWFPGGHTDPWDHVESAMALTVTGLLDEARAAYLWSAQTQRDDGSWPMQTRAGVVEIGDADTNFCAYLATGVLHYVLATDDDDFAVELWPTVRAGIEFVLGCQVGRYGEIGWCANEHGGHGEALLAGCASIYHSLGCAIELAERLADRQPAWAAARRRLGTALRAHPDAFLDKQRYSMDWYYPVLGGAVRGAEAHARIAARWDEFVVPGLGIRCVADAPWATGAETCELALALDTIGDHDRAATLVDDMQHLRETDGSYWTGLVFADGKRWPEERTSWTGAAVILATDAITRGTPANGIFRDHPAAH</sequence>
<proteinExistence type="predicted"/>
<organism evidence="1 2">
    <name type="scientific">Skermania pinensis</name>
    <dbReference type="NCBI Taxonomy" id="39122"/>
    <lineage>
        <taxon>Bacteria</taxon>
        <taxon>Bacillati</taxon>
        <taxon>Actinomycetota</taxon>
        <taxon>Actinomycetes</taxon>
        <taxon>Mycobacteriales</taxon>
        <taxon>Gordoniaceae</taxon>
        <taxon>Skermania</taxon>
    </lineage>
</organism>
<gene>
    <name evidence="1" type="ORF">KV203_10845</name>
</gene>
<dbReference type="Gene3D" id="1.50.10.10">
    <property type="match status" value="1"/>
</dbReference>
<protein>
    <submittedName>
        <fullName evidence="1">Prenyltransferase</fullName>
    </submittedName>
</protein>
<accession>A0ABX8S640</accession>
<name>A0ABX8S640_9ACTN</name>